<feature type="compositionally biased region" description="Basic residues" evidence="1">
    <location>
        <begin position="149"/>
        <end position="160"/>
    </location>
</feature>
<accession>A0A919UV60</accession>
<dbReference type="AlphaFoldDB" id="A0A919UV60"/>
<keyword evidence="3" id="KW-1185">Reference proteome</keyword>
<protein>
    <submittedName>
        <fullName evidence="2">Uncharacterized protein</fullName>
    </submittedName>
</protein>
<feature type="region of interest" description="Disordered" evidence="1">
    <location>
        <begin position="87"/>
        <end position="160"/>
    </location>
</feature>
<organism evidence="2 3">
    <name type="scientific">Acrocarpospora phusangensis</name>
    <dbReference type="NCBI Taxonomy" id="1070424"/>
    <lineage>
        <taxon>Bacteria</taxon>
        <taxon>Bacillati</taxon>
        <taxon>Actinomycetota</taxon>
        <taxon>Actinomycetes</taxon>
        <taxon>Streptosporangiales</taxon>
        <taxon>Streptosporangiaceae</taxon>
        <taxon>Acrocarpospora</taxon>
    </lineage>
</organism>
<evidence type="ECO:0000313" key="3">
    <source>
        <dbReference type="Proteomes" id="UP000640052"/>
    </source>
</evidence>
<feature type="compositionally biased region" description="Pro residues" evidence="1">
    <location>
        <begin position="100"/>
        <end position="113"/>
    </location>
</feature>
<proteinExistence type="predicted"/>
<name>A0A919UV60_9ACTN</name>
<comment type="caution">
    <text evidence="2">The sequence shown here is derived from an EMBL/GenBank/DDBJ whole genome shotgun (WGS) entry which is preliminary data.</text>
</comment>
<sequence length="160" mass="16825">MRRVLALPPKQPYCEWCYNATPGWPCVCTRPCHRDCEANQPVSEEPMSEPQTEDTMIAGLLRERDGYRQRGMAERVALVDEQLALRGWTGPDPAAADPGPAGPPAPSVQPPVQPNGGPGDQAPTPPAEPPAGDGAGDGAGDQAQASAKPRGRRTPGRATA</sequence>
<dbReference type="Proteomes" id="UP000640052">
    <property type="component" value="Unassembled WGS sequence"/>
</dbReference>
<evidence type="ECO:0000256" key="1">
    <source>
        <dbReference type="SAM" id="MobiDB-lite"/>
    </source>
</evidence>
<gene>
    <name evidence="2" type="ORF">Aph01nite_74000</name>
</gene>
<dbReference type="EMBL" id="BOOA01000108">
    <property type="protein sequence ID" value="GIH29090.1"/>
    <property type="molecule type" value="Genomic_DNA"/>
</dbReference>
<reference evidence="2" key="1">
    <citation type="submission" date="2021-01" db="EMBL/GenBank/DDBJ databases">
        <title>Whole genome shotgun sequence of Acrocarpospora phusangensis NBRC 108782.</title>
        <authorList>
            <person name="Komaki H."/>
            <person name="Tamura T."/>
        </authorList>
    </citation>
    <scope>NUCLEOTIDE SEQUENCE</scope>
    <source>
        <strain evidence="2">NBRC 108782</strain>
    </source>
</reference>
<evidence type="ECO:0000313" key="2">
    <source>
        <dbReference type="EMBL" id="GIH29090.1"/>
    </source>
</evidence>